<protein>
    <submittedName>
        <fullName evidence="2">Uncharacterized protein</fullName>
    </submittedName>
</protein>
<organism evidence="2 3">
    <name type="scientific">Coniella lustricola</name>
    <dbReference type="NCBI Taxonomy" id="2025994"/>
    <lineage>
        <taxon>Eukaryota</taxon>
        <taxon>Fungi</taxon>
        <taxon>Dikarya</taxon>
        <taxon>Ascomycota</taxon>
        <taxon>Pezizomycotina</taxon>
        <taxon>Sordariomycetes</taxon>
        <taxon>Sordariomycetidae</taxon>
        <taxon>Diaporthales</taxon>
        <taxon>Schizoparmaceae</taxon>
        <taxon>Coniella</taxon>
    </lineage>
</organism>
<proteinExistence type="predicted"/>
<feature type="compositionally biased region" description="Low complexity" evidence="1">
    <location>
        <begin position="135"/>
        <end position="146"/>
    </location>
</feature>
<reference evidence="2 3" key="1">
    <citation type="journal article" date="2018" name="Mycol. Prog.">
        <title>Coniella lustricola, a new species from submerged detritus.</title>
        <authorList>
            <person name="Raudabaugh D.B."/>
            <person name="Iturriaga T."/>
            <person name="Carver A."/>
            <person name="Mondo S."/>
            <person name="Pangilinan J."/>
            <person name="Lipzen A."/>
            <person name="He G."/>
            <person name="Amirebrahimi M."/>
            <person name="Grigoriev I.V."/>
            <person name="Miller A.N."/>
        </authorList>
    </citation>
    <scope>NUCLEOTIDE SEQUENCE [LARGE SCALE GENOMIC DNA]</scope>
    <source>
        <strain evidence="2 3">B22-T-1</strain>
    </source>
</reference>
<dbReference type="Proteomes" id="UP000241462">
    <property type="component" value="Unassembled WGS sequence"/>
</dbReference>
<name>A0A2T3A1H1_9PEZI</name>
<dbReference type="AlphaFoldDB" id="A0A2T3A1H1"/>
<feature type="compositionally biased region" description="Basic and acidic residues" evidence="1">
    <location>
        <begin position="156"/>
        <end position="172"/>
    </location>
</feature>
<gene>
    <name evidence="2" type="ORF">BD289DRAFT_439505</name>
</gene>
<feature type="compositionally biased region" description="Gly residues" evidence="1">
    <location>
        <begin position="81"/>
        <end position="91"/>
    </location>
</feature>
<keyword evidence="3" id="KW-1185">Reference proteome</keyword>
<accession>A0A2T3A1H1</accession>
<feature type="region of interest" description="Disordered" evidence="1">
    <location>
        <begin position="70"/>
        <end position="173"/>
    </location>
</feature>
<feature type="compositionally biased region" description="Low complexity" evidence="1">
    <location>
        <begin position="99"/>
        <end position="111"/>
    </location>
</feature>
<sequence>MVPALQADYSMRPEDVFEATCRVAFCSPYLSNHYDRVQFGKALREALAVPFTDRRLDELARQVVGLPVRNRARGHRRHDNGGVGRGRGRGSGARQYSLKQQQKIYRIQRQQQEQKQDKQQNPKPRQWMPSRRDSTTSLSAASASLSKRQATASRSRVRDRAVKRTERTERYLLRGPSLGEKEFGMSGLNLSDEMAER</sequence>
<evidence type="ECO:0000256" key="1">
    <source>
        <dbReference type="SAM" id="MobiDB-lite"/>
    </source>
</evidence>
<evidence type="ECO:0000313" key="3">
    <source>
        <dbReference type="Proteomes" id="UP000241462"/>
    </source>
</evidence>
<evidence type="ECO:0000313" key="2">
    <source>
        <dbReference type="EMBL" id="PSR81067.1"/>
    </source>
</evidence>
<feature type="region of interest" description="Disordered" evidence="1">
    <location>
        <begin position="178"/>
        <end position="197"/>
    </location>
</feature>
<dbReference type="InParanoid" id="A0A2T3A1H1"/>
<dbReference type="EMBL" id="KZ678510">
    <property type="protein sequence ID" value="PSR81067.1"/>
    <property type="molecule type" value="Genomic_DNA"/>
</dbReference>